<protein>
    <submittedName>
        <fullName evidence="1">Uncharacterized protein</fullName>
    </submittedName>
</protein>
<sequence>MNTFQDLLKNWEEKAAEAQDLVQVSVSIQRSDLVKIKAFSEVYGLPESTITATLLATSIKEAETAIPYVQSSEVIRVEEGEPVYADAGKTPLLVEAEHKIHKAMTGTD</sequence>
<gene>
    <name evidence="1" type="ORF">YA0849_08015</name>
</gene>
<dbReference type="RefSeq" id="WP_198717218.1">
    <property type="nucleotide sequence ID" value="NZ_JAEILD010000034.1"/>
</dbReference>
<dbReference type="Proteomes" id="UP000614123">
    <property type="component" value="Unassembled WGS sequence"/>
</dbReference>
<organism evidence="1 2">
    <name type="scientific">Pseudomonas veronii</name>
    <dbReference type="NCBI Taxonomy" id="76761"/>
    <lineage>
        <taxon>Bacteria</taxon>
        <taxon>Pseudomonadati</taxon>
        <taxon>Pseudomonadota</taxon>
        <taxon>Gammaproteobacteria</taxon>
        <taxon>Pseudomonadales</taxon>
        <taxon>Pseudomonadaceae</taxon>
        <taxon>Pseudomonas</taxon>
    </lineage>
</organism>
<proteinExistence type="predicted"/>
<reference evidence="1 2" key="1">
    <citation type="submission" date="2020-12" db="EMBL/GenBank/DDBJ databases">
        <title>Comparative genomic insights into the epidemiology and virulence of plant pathogenic Pseudomonads from Turkey.</title>
        <authorList>
            <person name="Dillon M."/>
            <person name="Ruiz-Bedoya T."/>
            <person name="Bendalovic-Torma C."/>
            <person name="Guttman K.M."/>
            <person name="Kwak H."/>
            <person name="Middleton M.A."/>
            <person name="Wang P.W."/>
            <person name="Horuz S."/>
            <person name="Aysan Y."/>
            <person name="Guttman D.S."/>
        </authorList>
    </citation>
    <scope>NUCLEOTIDE SEQUENCE [LARGE SCALE GENOMIC DNA]</scope>
    <source>
        <strain evidence="1 2">S4_EA_3a</strain>
    </source>
</reference>
<comment type="caution">
    <text evidence="1">The sequence shown here is derived from an EMBL/GenBank/DDBJ whole genome shotgun (WGS) entry which is preliminary data.</text>
</comment>
<evidence type="ECO:0000313" key="2">
    <source>
        <dbReference type="Proteomes" id="UP000614123"/>
    </source>
</evidence>
<accession>A0ABS0VBS1</accession>
<dbReference type="EMBL" id="JAEILD010000034">
    <property type="protein sequence ID" value="MBI6648954.1"/>
    <property type="molecule type" value="Genomic_DNA"/>
</dbReference>
<name>A0ABS0VBS1_PSEVE</name>
<keyword evidence="2" id="KW-1185">Reference proteome</keyword>
<evidence type="ECO:0000313" key="1">
    <source>
        <dbReference type="EMBL" id="MBI6648954.1"/>
    </source>
</evidence>